<keyword evidence="4 5" id="KW-0472">Membrane</keyword>
<proteinExistence type="predicted"/>
<dbReference type="PANTHER" id="PTHR43394">
    <property type="entry name" value="ATP-DEPENDENT PERMEASE MDL1, MITOCHONDRIAL"/>
    <property type="match status" value="1"/>
</dbReference>
<organism evidence="7">
    <name type="scientific">Chrysotila carterae</name>
    <name type="common">Marine alga</name>
    <name type="synonym">Syracosphaera carterae</name>
    <dbReference type="NCBI Taxonomy" id="13221"/>
    <lineage>
        <taxon>Eukaryota</taxon>
        <taxon>Haptista</taxon>
        <taxon>Haptophyta</taxon>
        <taxon>Prymnesiophyceae</taxon>
        <taxon>Isochrysidales</taxon>
        <taxon>Isochrysidaceae</taxon>
        <taxon>Chrysotila</taxon>
    </lineage>
</organism>
<name>A0A7S4BUK1_CHRCT</name>
<dbReference type="InterPro" id="IPR036640">
    <property type="entry name" value="ABC1_TM_sf"/>
</dbReference>
<dbReference type="Pfam" id="PF00664">
    <property type="entry name" value="ABC_membrane"/>
    <property type="match status" value="1"/>
</dbReference>
<dbReference type="InterPro" id="IPR039421">
    <property type="entry name" value="Type_1_exporter"/>
</dbReference>
<dbReference type="SUPFAM" id="SSF90123">
    <property type="entry name" value="ABC transporter transmembrane region"/>
    <property type="match status" value="1"/>
</dbReference>
<dbReference type="AlphaFoldDB" id="A0A7S4BUK1"/>
<dbReference type="GO" id="GO:0140359">
    <property type="term" value="F:ABC-type transporter activity"/>
    <property type="evidence" value="ECO:0007669"/>
    <property type="project" value="InterPro"/>
</dbReference>
<keyword evidence="3 5" id="KW-1133">Transmembrane helix</keyword>
<feature type="transmembrane region" description="Helical" evidence="5">
    <location>
        <begin position="145"/>
        <end position="165"/>
    </location>
</feature>
<feature type="transmembrane region" description="Helical" evidence="5">
    <location>
        <begin position="97"/>
        <end position="125"/>
    </location>
</feature>
<evidence type="ECO:0000256" key="2">
    <source>
        <dbReference type="ARBA" id="ARBA00022692"/>
    </source>
</evidence>
<dbReference type="Gene3D" id="1.20.1560.10">
    <property type="entry name" value="ABC transporter type 1, transmembrane domain"/>
    <property type="match status" value="1"/>
</dbReference>
<keyword evidence="2 5" id="KW-0812">Transmembrane</keyword>
<feature type="domain" description="ABC transmembrane type-1" evidence="6">
    <location>
        <begin position="102"/>
        <end position="248"/>
    </location>
</feature>
<sequence length="272" mass="28976">MEGPSLVANYTEGHRQVANTINAELFDVNTTTTTNDEDAAKPKVAPAPLKYGATGFTLPAEGEAKNAKAKKLKKEKKPPEPKVGYLELLRFATALDWLLICIGVIAACGCGACMPLVLVLFAGSIESAGQASNGAFDQDELTRQAVLLVVVGVALWFGTGIYMGATDIAKVRMMACYKKEYVKSIIRQDLSWFDTNNPSELAPGIGAAMSTIEDGLGNKVMQLFENSGTGLGCLGIAFYYNPWVSFVVRLRGHGARTRAARSGGVGCLCVRA</sequence>
<gene>
    <name evidence="7" type="ORF">PCAR00345_LOCUS30063</name>
</gene>
<dbReference type="EMBL" id="HBIZ01046885">
    <property type="protein sequence ID" value="CAE0777424.1"/>
    <property type="molecule type" value="Transcribed_RNA"/>
</dbReference>
<dbReference type="GO" id="GO:0016020">
    <property type="term" value="C:membrane"/>
    <property type="evidence" value="ECO:0007669"/>
    <property type="project" value="UniProtKB-SubCell"/>
</dbReference>
<accession>A0A7S4BUK1</accession>
<evidence type="ECO:0000256" key="4">
    <source>
        <dbReference type="ARBA" id="ARBA00023136"/>
    </source>
</evidence>
<evidence type="ECO:0000259" key="6">
    <source>
        <dbReference type="PROSITE" id="PS50929"/>
    </source>
</evidence>
<reference evidence="7" key="1">
    <citation type="submission" date="2021-01" db="EMBL/GenBank/DDBJ databases">
        <authorList>
            <person name="Corre E."/>
            <person name="Pelletier E."/>
            <person name="Niang G."/>
            <person name="Scheremetjew M."/>
            <person name="Finn R."/>
            <person name="Kale V."/>
            <person name="Holt S."/>
            <person name="Cochrane G."/>
            <person name="Meng A."/>
            <person name="Brown T."/>
            <person name="Cohen L."/>
        </authorList>
    </citation>
    <scope>NUCLEOTIDE SEQUENCE</scope>
    <source>
        <strain evidence="7">CCMP645</strain>
    </source>
</reference>
<dbReference type="InterPro" id="IPR011527">
    <property type="entry name" value="ABC1_TM_dom"/>
</dbReference>
<evidence type="ECO:0000256" key="1">
    <source>
        <dbReference type="ARBA" id="ARBA00004141"/>
    </source>
</evidence>
<evidence type="ECO:0000256" key="3">
    <source>
        <dbReference type="ARBA" id="ARBA00022989"/>
    </source>
</evidence>
<dbReference type="GO" id="GO:0005524">
    <property type="term" value="F:ATP binding"/>
    <property type="evidence" value="ECO:0007669"/>
    <property type="project" value="InterPro"/>
</dbReference>
<protein>
    <recommendedName>
        <fullName evidence="6">ABC transmembrane type-1 domain-containing protein</fullName>
    </recommendedName>
</protein>
<dbReference type="PANTHER" id="PTHR43394:SF22">
    <property type="entry name" value="ABC TRANSMEMBRANE TYPE-1 DOMAIN-CONTAINING PROTEIN"/>
    <property type="match status" value="1"/>
</dbReference>
<evidence type="ECO:0000256" key="5">
    <source>
        <dbReference type="SAM" id="Phobius"/>
    </source>
</evidence>
<dbReference type="PROSITE" id="PS50929">
    <property type="entry name" value="ABC_TM1F"/>
    <property type="match status" value="1"/>
</dbReference>
<evidence type="ECO:0000313" key="7">
    <source>
        <dbReference type="EMBL" id="CAE0777424.1"/>
    </source>
</evidence>
<comment type="subcellular location">
    <subcellularLocation>
        <location evidence="1">Membrane</location>
        <topology evidence="1">Multi-pass membrane protein</topology>
    </subcellularLocation>
</comment>